<keyword evidence="3" id="KW-1185">Reference proteome</keyword>
<comment type="caution">
    <text evidence="2">The sequence shown here is derived from an EMBL/GenBank/DDBJ whole genome shotgun (WGS) entry which is preliminary data.</text>
</comment>
<gene>
    <name evidence="2" type="ORF">FHX34_104319</name>
</gene>
<dbReference type="EMBL" id="VIWY01000004">
    <property type="protein sequence ID" value="TWG14025.1"/>
    <property type="molecule type" value="Genomic_DNA"/>
</dbReference>
<dbReference type="Proteomes" id="UP000320239">
    <property type="component" value="Unassembled WGS sequence"/>
</dbReference>
<evidence type="ECO:0000256" key="1">
    <source>
        <dbReference type="SAM" id="MobiDB-lite"/>
    </source>
</evidence>
<dbReference type="OrthoDB" id="3402696at2"/>
<dbReference type="AlphaFoldDB" id="A0A561VQY0"/>
<reference evidence="2 3" key="1">
    <citation type="submission" date="2019-06" db="EMBL/GenBank/DDBJ databases">
        <title>Sequencing the genomes of 1000 actinobacteria strains.</title>
        <authorList>
            <person name="Klenk H.-P."/>
        </authorList>
    </citation>
    <scope>NUCLEOTIDE SEQUENCE [LARGE SCALE GENOMIC DNA]</scope>
    <source>
        <strain evidence="2 3">DSM 43866</strain>
    </source>
</reference>
<dbReference type="InterPro" id="IPR022536">
    <property type="entry name" value="EspC"/>
</dbReference>
<accession>A0A561VQY0</accession>
<dbReference type="GO" id="GO:0009306">
    <property type="term" value="P:protein secretion"/>
    <property type="evidence" value="ECO:0007669"/>
    <property type="project" value="InterPro"/>
</dbReference>
<sequence length="109" mass="11223">MSAQLRFPAEAVLQHAGLVEKASDEVAQIRAAVGEISVSSDAYGQLCQFLPALLTPLFGSAVSVLNDATEALGETALNLRTAASRTTATDTASAQNLHQAAGPSFDPPL</sequence>
<feature type="compositionally biased region" description="Low complexity" evidence="1">
    <location>
        <begin position="84"/>
        <end position="94"/>
    </location>
</feature>
<name>A0A561VQY0_ACTTI</name>
<evidence type="ECO:0000313" key="3">
    <source>
        <dbReference type="Proteomes" id="UP000320239"/>
    </source>
</evidence>
<dbReference type="Pfam" id="PF10824">
    <property type="entry name" value="T7SS_ESX_EspC"/>
    <property type="match status" value="1"/>
</dbReference>
<organism evidence="2 3">
    <name type="scientific">Actinoplanes teichomyceticus</name>
    <dbReference type="NCBI Taxonomy" id="1867"/>
    <lineage>
        <taxon>Bacteria</taxon>
        <taxon>Bacillati</taxon>
        <taxon>Actinomycetota</taxon>
        <taxon>Actinomycetes</taxon>
        <taxon>Micromonosporales</taxon>
        <taxon>Micromonosporaceae</taxon>
        <taxon>Actinoplanes</taxon>
    </lineage>
</organism>
<proteinExistence type="predicted"/>
<evidence type="ECO:0000313" key="2">
    <source>
        <dbReference type="EMBL" id="TWG14025.1"/>
    </source>
</evidence>
<feature type="region of interest" description="Disordered" evidence="1">
    <location>
        <begin position="84"/>
        <end position="109"/>
    </location>
</feature>
<protein>
    <submittedName>
        <fullName evidence="2">Excreted virulence factor EspC (Type VII ESX diderm)</fullName>
    </submittedName>
</protein>
<dbReference type="RefSeq" id="WP_122976128.1">
    <property type="nucleotide sequence ID" value="NZ_BOMX01000161.1"/>
</dbReference>